<gene>
    <name evidence="2" type="ORF">CCUR1050_LOCUS10269</name>
</gene>
<dbReference type="AlphaFoldDB" id="A0A7S0M8C7"/>
<dbReference type="Pfam" id="PF02037">
    <property type="entry name" value="SAP"/>
    <property type="match status" value="1"/>
</dbReference>
<dbReference type="SMART" id="SM00513">
    <property type="entry name" value="SAP"/>
    <property type="match status" value="1"/>
</dbReference>
<dbReference type="EMBL" id="HBEZ01018651">
    <property type="protein sequence ID" value="CAD8632588.1"/>
    <property type="molecule type" value="Transcribed_RNA"/>
</dbReference>
<dbReference type="InterPro" id="IPR036361">
    <property type="entry name" value="SAP_dom_sf"/>
</dbReference>
<name>A0A7S0M8C7_9CRYP</name>
<dbReference type="PANTHER" id="PTHR33266:SF1">
    <property type="entry name" value="F-BOX DOMAIN-CONTAINING PROTEIN"/>
    <property type="match status" value="1"/>
</dbReference>
<sequence length="1003" mass="112724">MVHLTIAYTHLLQPSMNLNVFDFKSTKPKSSFKPRSFAFGTLPRKALLLHQFRNTATLLRVLRRKDSLQDRSNIGLEVEKYNSQEVKSFLKRWGKARDKRLSEFVDEFTSGQGSGDQLCTLPPLMLKLFFTPAEISLGEELYDYLHVVEEDSGPDISKWSKSRVAEYLEDFAKSNGVKLRSPSRQFSGSDFFAQTQFMLSGIFEDASDIAVLNLYYQIHPTEGRESFDEVLDDFENLNSKEVLYLLASYAEKYSLHLQPAAYFLDDSQALLQAVQNKMFAKQYFGCEDTKCAELVDKLQPMKKLYSKYEMQELAKSFSGQYKDPWNGVDHFIRYVKECCKEYRTRPIYFAPYVALVQCSGSGKSRMLLESSKKLRTLYVCFRSGATGYPPRTGHAIFQLFGGSGLDDAKDAKSYKLALVERLRRAEISARKHLPKPGTTSGKPEAAMFESEQLCKSVWNLQNINSEEELPDSEEPVLLILDEARALLDESQDKTPFGESKFTWFRRALRSYWEKYKKARLFAVMVDTSSRIKNFSPSLKSDSSARQVRDEGGAFLLHPFVWRGSFDAIFHGLKLAEGTRDLTPLLENSDYLQAGRPLVAIPFQDTIQHRDFLLRKLRGGFMGRTPEPGQDLGHLSIVLARLATAISCLSTTAAELVAEHMVHLLASDILREHMFVAHLAEPRLALAAAYAWNTEGELERNLLPALQRALISGVVSAGDRGEIVGQMVVLNAFDTVCIANHKSPGECVPLVSVLEQLLPKDSKVNVRNAIPPSLWDASVACGQLVLLAHHLSLDTNRQLAERHCGALFKERQPGIDAVVPIIAPVSAMVVFQIKNRSEDEEASAKIRKRMNPSFAFKNQKIPEKELVELDGNCVRVYLQLGAGVKSASCNKGGPLQIFGLSSRCLSEPVARALEMLLDSSNRIESFVLDQRAASEVDGGNLPFPDDVSTFRRILPFVIDSKPQWNDLTVVELKSICKKNGLEVGVRKHVLIERLVQVLGKEPRD</sequence>
<dbReference type="SUPFAM" id="SSF68906">
    <property type="entry name" value="SAP domain"/>
    <property type="match status" value="1"/>
</dbReference>
<dbReference type="PROSITE" id="PS50800">
    <property type="entry name" value="SAP"/>
    <property type="match status" value="1"/>
</dbReference>
<dbReference type="InterPro" id="IPR003034">
    <property type="entry name" value="SAP_dom"/>
</dbReference>
<accession>A0A7S0M8C7</accession>
<reference evidence="2" key="1">
    <citation type="submission" date="2021-01" db="EMBL/GenBank/DDBJ databases">
        <authorList>
            <person name="Corre E."/>
            <person name="Pelletier E."/>
            <person name="Niang G."/>
            <person name="Scheremetjew M."/>
            <person name="Finn R."/>
            <person name="Kale V."/>
            <person name="Holt S."/>
            <person name="Cochrane G."/>
            <person name="Meng A."/>
            <person name="Brown T."/>
            <person name="Cohen L."/>
        </authorList>
    </citation>
    <scope>NUCLEOTIDE SEQUENCE</scope>
    <source>
        <strain evidence="2">CCAP979/52</strain>
    </source>
</reference>
<evidence type="ECO:0000259" key="1">
    <source>
        <dbReference type="PROSITE" id="PS50800"/>
    </source>
</evidence>
<organism evidence="2">
    <name type="scientific">Cryptomonas curvata</name>
    <dbReference type="NCBI Taxonomy" id="233186"/>
    <lineage>
        <taxon>Eukaryota</taxon>
        <taxon>Cryptophyceae</taxon>
        <taxon>Cryptomonadales</taxon>
        <taxon>Cryptomonadaceae</taxon>
        <taxon>Cryptomonas</taxon>
    </lineage>
</organism>
<dbReference type="PANTHER" id="PTHR33266">
    <property type="entry name" value="CHROMOSOME 15, WHOLE GENOME SHOTGUN SEQUENCE"/>
    <property type="match status" value="1"/>
</dbReference>
<protein>
    <recommendedName>
        <fullName evidence="1">SAP domain-containing protein</fullName>
    </recommendedName>
</protein>
<evidence type="ECO:0000313" key="2">
    <source>
        <dbReference type="EMBL" id="CAD8632588.1"/>
    </source>
</evidence>
<dbReference type="Gene3D" id="1.10.720.30">
    <property type="entry name" value="SAP domain"/>
    <property type="match status" value="1"/>
</dbReference>
<proteinExistence type="predicted"/>
<feature type="domain" description="SAP" evidence="1">
    <location>
        <begin position="963"/>
        <end position="997"/>
    </location>
</feature>